<sequence length="22" mass="2728">MLNGIYVSFLYLFLKVFFLLRM</sequence>
<keyword evidence="1" id="KW-0472">Membrane</keyword>
<reference evidence="3" key="1">
    <citation type="submission" date="2016-11" db="UniProtKB">
        <authorList>
            <consortium name="WormBaseParasite"/>
        </authorList>
    </citation>
    <scope>IDENTIFICATION</scope>
</reference>
<keyword evidence="2" id="KW-1185">Reference proteome</keyword>
<dbReference type="AlphaFoldDB" id="A0A1I7WX03"/>
<name>A0A1I7WX03_HETBA</name>
<keyword evidence="1" id="KW-0812">Transmembrane</keyword>
<protein>
    <submittedName>
        <fullName evidence="3">Uncharacterized protein</fullName>
    </submittedName>
</protein>
<dbReference type="WBParaSite" id="Hba_09757">
    <property type="protein sequence ID" value="Hba_09757"/>
    <property type="gene ID" value="Hba_09757"/>
</dbReference>
<accession>A0A1I7WX03</accession>
<evidence type="ECO:0000256" key="1">
    <source>
        <dbReference type="SAM" id="Phobius"/>
    </source>
</evidence>
<feature type="transmembrane region" description="Helical" evidence="1">
    <location>
        <begin position="6"/>
        <end position="21"/>
    </location>
</feature>
<evidence type="ECO:0000313" key="2">
    <source>
        <dbReference type="Proteomes" id="UP000095283"/>
    </source>
</evidence>
<organism evidence="2 3">
    <name type="scientific">Heterorhabditis bacteriophora</name>
    <name type="common">Entomopathogenic nematode worm</name>
    <dbReference type="NCBI Taxonomy" id="37862"/>
    <lineage>
        <taxon>Eukaryota</taxon>
        <taxon>Metazoa</taxon>
        <taxon>Ecdysozoa</taxon>
        <taxon>Nematoda</taxon>
        <taxon>Chromadorea</taxon>
        <taxon>Rhabditida</taxon>
        <taxon>Rhabditina</taxon>
        <taxon>Rhabditomorpha</taxon>
        <taxon>Strongyloidea</taxon>
        <taxon>Heterorhabditidae</taxon>
        <taxon>Heterorhabditis</taxon>
    </lineage>
</organism>
<dbReference type="Proteomes" id="UP000095283">
    <property type="component" value="Unplaced"/>
</dbReference>
<evidence type="ECO:0000313" key="3">
    <source>
        <dbReference type="WBParaSite" id="Hba_09757"/>
    </source>
</evidence>
<keyword evidence="1" id="KW-1133">Transmembrane helix</keyword>
<proteinExistence type="predicted"/>